<keyword evidence="6 8" id="KW-0949">S-adenosyl-L-methionine</keyword>
<evidence type="ECO:0000256" key="1">
    <source>
        <dbReference type="ARBA" id="ARBA00000852"/>
    </source>
</evidence>
<dbReference type="GO" id="GO:0102130">
    <property type="term" value="F:malonyl-CoA methyltransferase activity"/>
    <property type="evidence" value="ECO:0007669"/>
    <property type="project" value="UniProtKB-EC"/>
</dbReference>
<evidence type="ECO:0000256" key="4">
    <source>
        <dbReference type="ARBA" id="ARBA00022603"/>
    </source>
</evidence>
<dbReference type="SUPFAM" id="SSF53335">
    <property type="entry name" value="S-adenosyl-L-methionine-dependent methyltransferases"/>
    <property type="match status" value="1"/>
</dbReference>
<dbReference type="NCBIfam" id="TIGR02072">
    <property type="entry name" value="BioC"/>
    <property type="match status" value="1"/>
</dbReference>
<organism evidence="10 11">
    <name type="scientific">Pseudenterobacter timonensis</name>
    <dbReference type="NCBI Taxonomy" id="1755099"/>
    <lineage>
        <taxon>Bacteria</taxon>
        <taxon>Pseudomonadati</taxon>
        <taxon>Pseudomonadota</taxon>
        <taxon>Gammaproteobacteria</taxon>
        <taxon>Enterobacterales</taxon>
        <taxon>Enterobacteriaceae</taxon>
        <taxon>Pseudenterobacter</taxon>
    </lineage>
</organism>
<dbReference type="RefSeq" id="WP_310827767.1">
    <property type="nucleotide sequence ID" value="NZ_JAQGEC010000028.1"/>
</dbReference>
<keyword evidence="5 8" id="KW-0808">Transferase</keyword>
<reference evidence="10" key="1">
    <citation type="submission" date="2022-12" db="EMBL/GenBank/DDBJ databases">
        <title>NDM-1 containing novel ST 2018 Pseudenterobacter timonensis.</title>
        <authorList>
            <person name="Halder G."/>
            <person name="Mandal S."/>
            <person name="Dutta S."/>
        </authorList>
    </citation>
    <scope>NUCLEOTIDE SEQUENCE</scope>
    <source>
        <strain evidence="10">CNCI147</strain>
    </source>
</reference>
<dbReference type="NCBIfam" id="NF007610">
    <property type="entry name" value="PRK10258.1"/>
    <property type="match status" value="1"/>
</dbReference>
<dbReference type="InterPro" id="IPR013216">
    <property type="entry name" value="Methyltransf_11"/>
</dbReference>
<dbReference type="GO" id="GO:0010340">
    <property type="term" value="F:carboxyl-O-methyltransferase activity"/>
    <property type="evidence" value="ECO:0007669"/>
    <property type="project" value="UniProtKB-UniRule"/>
</dbReference>
<dbReference type="EMBL" id="JAQGEC010000028">
    <property type="protein sequence ID" value="MDR9892762.1"/>
    <property type="molecule type" value="Genomic_DNA"/>
</dbReference>
<dbReference type="CDD" id="cd02440">
    <property type="entry name" value="AdoMet_MTases"/>
    <property type="match status" value="1"/>
</dbReference>
<dbReference type="GO" id="GO:0032259">
    <property type="term" value="P:methylation"/>
    <property type="evidence" value="ECO:0007669"/>
    <property type="project" value="UniProtKB-KW"/>
</dbReference>
<dbReference type="PANTHER" id="PTHR43591">
    <property type="entry name" value="METHYLTRANSFERASE"/>
    <property type="match status" value="1"/>
</dbReference>
<evidence type="ECO:0000256" key="2">
    <source>
        <dbReference type="ARBA" id="ARBA00004746"/>
    </source>
</evidence>
<name>A0AAE4DSC1_9ENTR</name>
<proteinExistence type="inferred from homology"/>
<evidence type="ECO:0000256" key="6">
    <source>
        <dbReference type="ARBA" id="ARBA00022691"/>
    </source>
</evidence>
<dbReference type="Pfam" id="PF08241">
    <property type="entry name" value="Methyltransf_11"/>
    <property type="match status" value="1"/>
</dbReference>
<evidence type="ECO:0000256" key="7">
    <source>
        <dbReference type="ARBA" id="ARBA00022756"/>
    </source>
</evidence>
<dbReference type="GO" id="GO:0008757">
    <property type="term" value="F:S-adenosylmethionine-dependent methyltransferase activity"/>
    <property type="evidence" value="ECO:0007669"/>
    <property type="project" value="InterPro"/>
</dbReference>
<comment type="pathway">
    <text evidence="2 8">Cofactor biosynthesis; biotin biosynthesis.</text>
</comment>
<protein>
    <recommendedName>
        <fullName evidence="3 8">Malonyl-[acyl-carrier protein] O-methyltransferase</fullName>
        <shortName evidence="8">Malonyl-ACP O-methyltransferase</shortName>
        <ecNumber evidence="3 8">2.1.1.197</ecNumber>
    </recommendedName>
    <alternativeName>
        <fullName evidence="8">Biotin synthesis protein BioC</fullName>
    </alternativeName>
</protein>
<dbReference type="HAMAP" id="MF_00835">
    <property type="entry name" value="BioC"/>
    <property type="match status" value="1"/>
</dbReference>
<dbReference type="PANTHER" id="PTHR43591:SF24">
    <property type="entry name" value="2-METHOXY-6-POLYPRENYL-1,4-BENZOQUINOL METHYLASE, MITOCHONDRIAL"/>
    <property type="match status" value="1"/>
</dbReference>
<dbReference type="InterPro" id="IPR029063">
    <property type="entry name" value="SAM-dependent_MTases_sf"/>
</dbReference>
<evidence type="ECO:0000313" key="10">
    <source>
        <dbReference type="EMBL" id="MDR9892762.1"/>
    </source>
</evidence>
<evidence type="ECO:0000259" key="9">
    <source>
        <dbReference type="Pfam" id="PF08241"/>
    </source>
</evidence>
<dbReference type="EC" id="2.1.1.197" evidence="3 8"/>
<comment type="similarity">
    <text evidence="8">Belongs to the methyltransferase superfamily.</text>
</comment>
<accession>A0AAE4DSC1</accession>
<dbReference type="Gene3D" id="3.40.50.150">
    <property type="entry name" value="Vaccinia Virus protein VP39"/>
    <property type="match status" value="1"/>
</dbReference>
<comment type="catalytic activity">
    <reaction evidence="1 8">
        <text>malonyl-[ACP] + S-adenosyl-L-methionine = malonyl-[ACP] methyl ester + S-adenosyl-L-homocysteine</text>
        <dbReference type="Rhea" id="RHEA:17105"/>
        <dbReference type="Rhea" id="RHEA-COMP:9623"/>
        <dbReference type="Rhea" id="RHEA-COMP:9954"/>
        <dbReference type="ChEBI" id="CHEBI:57856"/>
        <dbReference type="ChEBI" id="CHEBI:59789"/>
        <dbReference type="ChEBI" id="CHEBI:78449"/>
        <dbReference type="ChEBI" id="CHEBI:78845"/>
        <dbReference type="EC" id="2.1.1.197"/>
    </reaction>
</comment>
<dbReference type="Proteomes" id="UP001248822">
    <property type="component" value="Unassembled WGS sequence"/>
</dbReference>
<dbReference type="AlphaFoldDB" id="A0AAE4DSC1"/>
<dbReference type="InterPro" id="IPR011814">
    <property type="entry name" value="BioC"/>
</dbReference>
<keyword evidence="7 8" id="KW-0093">Biotin biosynthesis</keyword>
<sequence>MPPVNKQAVAAAFGRAAQSYSQHDELQRRSAAGLLALLGEGRFSRVLDAGCGPGANSRYWRDAGSHVTALDLSPLMLAQARAQQAAHHYLAGDIEAIPLAAGQFSLVWSHLAVQWCESLAQALGELYRVTQPGGTVAFTTLLADSLPELRQAWRAVDDRPHANRFLTLPEVLAAIAGWRHRFSQQIVTLDFSDALGAMRSLKGIGATHLHAGRARAPLTRGELHRLELAWPQKGGNFPLSYQLFHGIIERD</sequence>
<dbReference type="GO" id="GO:0009102">
    <property type="term" value="P:biotin biosynthetic process"/>
    <property type="evidence" value="ECO:0007669"/>
    <property type="project" value="UniProtKB-UniRule"/>
</dbReference>
<evidence type="ECO:0000256" key="5">
    <source>
        <dbReference type="ARBA" id="ARBA00022679"/>
    </source>
</evidence>
<evidence type="ECO:0000313" key="11">
    <source>
        <dbReference type="Proteomes" id="UP001248822"/>
    </source>
</evidence>
<comment type="caution">
    <text evidence="10">The sequence shown here is derived from an EMBL/GenBank/DDBJ whole genome shotgun (WGS) entry which is preliminary data.</text>
</comment>
<gene>
    <name evidence="8 10" type="primary">bioC</name>
    <name evidence="10" type="ORF">O7047_21320</name>
</gene>
<evidence type="ECO:0000256" key="8">
    <source>
        <dbReference type="HAMAP-Rule" id="MF_00835"/>
    </source>
</evidence>
<feature type="domain" description="Methyltransferase type 11" evidence="9">
    <location>
        <begin position="47"/>
        <end position="138"/>
    </location>
</feature>
<comment type="function">
    <text evidence="8">Converts the free carboxyl group of a malonyl-thioester to its methyl ester by transfer of a methyl group from S-adenosyl-L-methionine (SAM). It allows to synthesize pimeloyl-ACP via the fatty acid synthetic pathway.</text>
</comment>
<keyword evidence="4 8" id="KW-0489">Methyltransferase</keyword>
<evidence type="ECO:0000256" key="3">
    <source>
        <dbReference type="ARBA" id="ARBA00012327"/>
    </source>
</evidence>